<dbReference type="AlphaFoldDB" id="A0A2G8JQ24"/>
<keyword evidence="6" id="KW-1185">Reference proteome</keyword>
<name>A0A2G8JQ24_STIJA</name>
<dbReference type="InterPro" id="IPR014025">
    <property type="entry name" value="Glutaredoxin_subgr"/>
</dbReference>
<comment type="caution">
    <text evidence="5">The sequence shown here is derived from an EMBL/GenBank/DDBJ whole genome shotgun (WGS) entry which is preliminary data.</text>
</comment>
<evidence type="ECO:0000256" key="2">
    <source>
        <dbReference type="ARBA" id="ARBA00023157"/>
    </source>
</evidence>
<evidence type="ECO:0000313" key="6">
    <source>
        <dbReference type="Proteomes" id="UP000230750"/>
    </source>
</evidence>
<dbReference type="PANTHER" id="PTHR34386:SF1">
    <property type="entry name" value="GLUTAREDOXIN-LIKE PROTEIN NRDH"/>
    <property type="match status" value="1"/>
</dbReference>
<dbReference type="SUPFAM" id="SSF46785">
    <property type="entry name" value="Winged helix' DNA-binding domain"/>
    <property type="match status" value="1"/>
</dbReference>
<sequence length="178" mass="20061">MSSEIKGRIIVYSIVGCPHCKEAKSTLEELKLPYHEISLDSYADTVREEVREKTGSRTVPQIFFNATLIGGNDEFQKLITEDKSKFEQLLEEVRNNEPTSDAPQIPNESLLLKDQDADRDKALEIGKHLFDKGFFHIVKGKPVGEFTDSSNLCRLYEHEETSALNSGLVSDCESRPVV</sequence>
<dbReference type="Pfam" id="PF00462">
    <property type="entry name" value="Glutaredoxin"/>
    <property type="match status" value="1"/>
</dbReference>
<dbReference type="Proteomes" id="UP000230750">
    <property type="component" value="Unassembled WGS sequence"/>
</dbReference>
<organism evidence="5 6">
    <name type="scientific">Stichopus japonicus</name>
    <name type="common">Sea cucumber</name>
    <dbReference type="NCBI Taxonomy" id="307972"/>
    <lineage>
        <taxon>Eukaryota</taxon>
        <taxon>Metazoa</taxon>
        <taxon>Echinodermata</taxon>
        <taxon>Eleutherozoa</taxon>
        <taxon>Echinozoa</taxon>
        <taxon>Holothuroidea</taxon>
        <taxon>Aspidochirotacea</taxon>
        <taxon>Aspidochirotida</taxon>
        <taxon>Stichopodidae</taxon>
        <taxon>Apostichopus</taxon>
    </lineage>
</organism>
<protein>
    <recommendedName>
        <fullName evidence="4">Glutaredoxin domain-containing protein</fullName>
    </recommendedName>
</protein>
<dbReference type="Gene3D" id="3.40.30.10">
    <property type="entry name" value="Glutaredoxin"/>
    <property type="match status" value="1"/>
</dbReference>
<dbReference type="PRINTS" id="PR00160">
    <property type="entry name" value="GLUTAREDOXIN"/>
</dbReference>
<dbReference type="InterPro" id="IPR036249">
    <property type="entry name" value="Thioredoxin-like_sf"/>
</dbReference>
<dbReference type="SUPFAM" id="SSF52833">
    <property type="entry name" value="Thioredoxin-like"/>
    <property type="match status" value="1"/>
</dbReference>
<evidence type="ECO:0000256" key="3">
    <source>
        <dbReference type="ARBA" id="ARBA00023284"/>
    </source>
</evidence>
<comment type="function">
    <text evidence="1">Has a glutathione-disulfide oxidoreductase activity in the presence of NADPH and glutathione reductase. Reduces low molecular weight disulfides and proteins.</text>
</comment>
<dbReference type="STRING" id="307972.A0A2G8JQ24"/>
<dbReference type="PROSITE" id="PS00195">
    <property type="entry name" value="GLUTAREDOXIN_1"/>
    <property type="match status" value="1"/>
</dbReference>
<keyword evidence="3" id="KW-0676">Redox-active center</keyword>
<evidence type="ECO:0000313" key="5">
    <source>
        <dbReference type="EMBL" id="PIK37833.1"/>
    </source>
</evidence>
<dbReference type="OrthoDB" id="418495at2759"/>
<dbReference type="PANTHER" id="PTHR34386">
    <property type="entry name" value="GLUTAREDOXIN"/>
    <property type="match status" value="1"/>
</dbReference>
<proteinExistence type="predicted"/>
<reference evidence="5 6" key="1">
    <citation type="journal article" date="2017" name="PLoS Biol.">
        <title>The sea cucumber genome provides insights into morphological evolution and visceral regeneration.</title>
        <authorList>
            <person name="Zhang X."/>
            <person name="Sun L."/>
            <person name="Yuan J."/>
            <person name="Sun Y."/>
            <person name="Gao Y."/>
            <person name="Zhang L."/>
            <person name="Li S."/>
            <person name="Dai H."/>
            <person name="Hamel J.F."/>
            <person name="Liu C."/>
            <person name="Yu Y."/>
            <person name="Liu S."/>
            <person name="Lin W."/>
            <person name="Guo K."/>
            <person name="Jin S."/>
            <person name="Xu P."/>
            <person name="Storey K.B."/>
            <person name="Huan P."/>
            <person name="Zhang T."/>
            <person name="Zhou Y."/>
            <person name="Zhang J."/>
            <person name="Lin C."/>
            <person name="Li X."/>
            <person name="Xing L."/>
            <person name="Huo D."/>
            <person name="Sun M."/>
            <person name="Wang L."/>
            <person name="Mercier A."/>
            <person name="Li F."/>
            <person name="Yang H."/>
            <person name="Xiang J."/>
        </authorList>
    </citation>
    <scope>NUCLEOTIDE SEQUENCE [LARGE SCALE GENOMIC DNA]</scope>
    <source>
        <strain evidence="5">Shaxun</strain>
        <tissue evidence="5">Muscle</tissue>
    </source>
</reference>
<keyword evidence="2" id="KW-1015">Disulfide bond</keyword>
<accession>A0A2G8JQ24</accession>
<evidence type="ECO:0000256" key="1">
    <source>
        <dbReference type="ARBA" id="ARBA00002549"/>
    </source>
</evidence>
<dbReference type="GO" id="GO:0045454">
    <property type="term" value="P:cell redox homeostasis"/>
    <property type="evidence" value="ECO:0007669"/>
    <property type="project" value="TreeGrafter"/>
</dbReference>
<dbReference type="GO" id="GO:0009055">
    <property type="term" value="F:electron transfer activity"/>
    <property type="evidence" value="ECO:0007669"/>
    <property type="project" value="TreeGrafter"/>
</dbReference>
<gene>
    <name evidence="5" type="ORF">BSL78_25340</name>
</gene>
<dbReference type="InterPro" id="IPR002109">
    <property type="entry name" value="Glutaredoxin"/>
</dbReference>
<dbReference type="InterPro" id="IPR011767">
    <property type="entry name" value="GLR_AS"/>
</dbReference>
<dbReference type="InterPro" id="IPR051548">
    <property type="entry name" value="Grx-like_ET"/>
</dbReference>
<evidence type="ECO:0000259" key="4">
    <source>
        <dbReference type="Pfam" id="PF00462"/>
    </source>
</evidence>
<dbReference type="InterPro" id="IPR036390">
    <property type="entry name" value="WH_DNA-bd_sf"/>
</dbReference>
<dbReference type="EMBL" id="MRZV01001444">
    <property type="protein sequence ID" value="PIK37833.1"/>
    <property type="molecule type" value="Genomic_DNA"/>
</dbReference>
<dbReference type="PROSITE" id="PS51354">
    <property type="entry name" value="GLUTAREDOXIN_2"/>
    <property type="match status" value="1"/>
</dbReference>
<feature type="domain" description="Glutaredoxin" evidence="4">
    <location>
        <begin position="9"/>
        <end position="69"/>
    </location>
</feature>